<name>A0A0D0D8Q4_9AGAM</name>
<protein>
    <submittedName>
        <fullName evidence="1">Uncharacterized protein</fullName>
    </submittedName>
</protein>
<evidence type="ECO:0000313" key="1">
    <source>
        <dbReference type="EMBL" id="KIK76784.1"/>
    </source>
</evidence>
<dbReference type="HOGENOM" id="CLU_2085535_0_0_1"/>
<proteinExistence type="predicted"/>
<reference evidence="1 2" key="1">
    <citation type="submission" date="2014-04" db="EMBL/GenBank/DDBJ databases">
        <authorList>
            <consortium name="DOE Joint Genome Institute"/>
            <person name="Kuo A."/>
            <person name="Kohler A."/>
            <person name="Jargeat P."/>
            <person name="Nagy L.G."/>
            <person name="Floudas D."/>
            <person name="Copeland A."/>
            <person name="Barry K.W."/>
            <person name="Cichocki N."/>
            <person name="Veneault-Fourrey C."/>
            <person name="LaButti K."/>
            <person name="Lindquist E.A."/>
            <person name="Lipzen A."/>
            <person name="Lundell T."/>
            <person name="Morin E."/>
            <person name="Murat C."/>
            <person name="Sun H."/>
            <person name="Tunlid A."/>
            <person name="Henrissat B."/>
            <person name="Grigoriev I.V."/>
            <person name="Hibbett D.S."/>
            <person name="Martin F."/>
            <person name="Nordberg H.P."/>
            <person name="Cantor M.N."/>
            <person name="Hua S.X."/>
        </authorList>
    </citation>
    <scope>NUCLEOTIDE SEQUENCE [LARGE SCALE GENOMIC DNA]</scope>
    <source>
        <strain evidence="1 2">Ve08.2h10</strain>
    </source>
</reference>
<dbReference type="InParanoid" id="A0A0D0D8Q4"/>
<dbReference type="AlphaFoldDB" id="A0A0D0D8Q4"/>
<gene>
    <name evidence="1" type="ORF">PAXRUDRAFT_411822</name>
</gene>
<dbReference type="EMBL" id="KN827295">
    <property type="protein sequence ID" value="KIK76784.1"/>
    <property type="molecule type" value="Genomic_DNA"/>
</dbReference>
<organism evidence="1 2">
    <name type="scientific">Paxillus rubicundulus Ve08.2h10</name>
    <dbReference type="NCBI Taxonomy" id="930991"/>
    <lineage>
        <taxon>Eukaryota</taxon>
        <taxon>Fungi</taxon>
        <taxon>Dikarya</taxon>
        <taxon>Basidiomycota</taxon>
        <taxon>Agaricomycotina</taxon>
        <taxon>Agaricomycetes</taxon>
        <taxon>Agaricomycetidae</taxon>
        <taxon>Boletales</taxon>
        <taxon>Paxilineae</taxon>
        <taxon>Paxillaceae</taxon>
        <taxon>Paxillus</taxon>
    </lineage>
</organism>
<accession>A0A0D0D8Q4</accession>
<evidence type="ECO:0000313" key="2">
    <source>
        <dbReference type="Proteomes" id="UP000054538"/>
    </source>
</evidence>
<reference evidence="2" key="2">
    <citation type="submission" date="2015-01" db="EMBL/GenBank/DDBJ databases">
        <title>Evolutionary Origins and Diversification of the Mycorrhizal Mutualists.</title>
        <authorList>
            <consortium name="DOE Joint Genome Institute"/>
            <consortium name="Mycorrhizal Genomics Consortium"/>
            <person name="Kohler A."/>
            <person name="Kuo A."/>
            <person name="Nagy L.G."/>
            <person name="Floudas D."/>
            <person name="Copeland A."/>
            <person name="Barry K.W."/>
            <person name="Cichocki N."/>
            <person name="Veneault-Fourrey C."/>
            <person name="LaButti K."/>
            <person name="Lindquist E.A."/>
            <person name="Lipzen A."/>
            <person name="Lundell T."/>
            <person name="Morin E."/>
            <person name="Murat C."/>
            <person name="Riley R."/>
            <person name="Ohm R."/>
            <person name="Sun H."/>
            <person name="Tunlid A."/>
            <person name="Henrissat B."/>
            <person name="Grigoriev I.V."/>
            <person name="Hibbett D.S."/>
            <person name="Martin F."/>
        </authorList>
    </citation>
    <scope>NUCLEOTIDE SEQUENCE [LARGE SCALE GENOMIC DNA]</scope>
    <source>
        <strain evidence="2">Ve08.2h10</strain>
    </source>
</reference>
<sequence>MQYRLLSHSPSPLLHRTHQHGTGIFMTPIGCPPSFRGRRQLMWRRHHFLIFRPYAIPLSKRPQQIKFVISESRTQDLFCYLFLLYSQWNIYDFLVNQDNIFLQSPFRSPPLVHHLYP</sequence>
<dbReference type="Proteomes" id="UP000054538">
    <property type="component" value="Unassembled WGS sequence"/>
</dbReference>
<keyword evidence="2" id="KW-1185">Reference proteome</keyword>